<dbReference type="GO" id="GO:0005886">
    <property type="term" value="C:plasma membrane"/>
    <property type="evidence" value="ECO:0007669"/>
    <property type="project" value="TreeGrafter"/>
</dbReference>
<dbReference type="GO" id="GO:0005385">
    <property type="term" value="F:zinc ion transmembrane transporter activity"/>
    <property type="evidence" value="ECO:0007669"/>
    <property type="project" value="TreeGrafter"/>
</dbReference>
<gene>
    <name evidence="6" type="ORF">SK128_018588</name>
</gene>
<dbReference type="AlphaFoldDB" id="A0AAN8WSB3"/>
<keyword evidence="7" id="KW-1185">Reference proteome</keyword>
<evidence type="ECO:0000256" key="2">
    <source>
        <dbReference type="ARBA" id="ARBA00022692"/>
    </source>
</evidence>
<protein>
    <submittedName>
        <fullName evidence="6">Uncharacterized protein</fullName>
    </submittedName>
</protein>
<proteinExistence type="predicted"/>
<comment type="subcellular location">
    <subcellularLocation>
        <location evidence="1">Membrane</location>
        <topology evidence="1">Multi-pass membrane protein</topology>
    </subcellularLocation>
</comment>
<feature type="region of interest" description="Disordered" evidence="5">
    <location>
        <begin position="1"/>
        <end position="56"/>
    </location>
</feature>
<keyword evidence="4" id="KW-0472">Membrane</keyword>
<organism evidence="6 7">
    <name type="scientific">Halocaridina rubra</name>
    <name type="common">Hawaiian red shrimp</name>
    <dbReference type="NCBI Taxonomy" id="373956"/>
    <lineage>
        <taxon>Eukaryota</taxon>
        <taxon>Metazoa</taxon>
        <taxon>Ecdysozoa</taxon>
        <taxon>Arthropoda</taxon>
        <taxon>Crustacea</taxon>
        <taxon>Multicrustacea</taxon>
        <taxon>Malacostraca</taxon>
        <taxon>Eumalacostraca</taxon>
        <taxon>Eucarida</taxon>
        <taxon>Decapoda</taxon>
        <taxon>Pleocyemata</taxon>
        <taxon>Caridea</taxon>
        <taxon>Atyoidea</taxon>
        <taxon>Atyidae</taxon>
        <taxon>Halocaridina</taxon>
    </lineage>
</organism>
<dbReference type="InterPro" id="IPR003689">
    <property type="entry name" value="ZIP"/>
</dbReference>
<feature type="compositionally biased region" description="Polar residues" evidence="5">
    <location>
        <begin position="115"/>
        <end position="129"/>
    </location>
</feature>
<keyword evidence="3" id="KW-1133">Transmembrane helix</keyword>
<evidence type="ECO:0000256" key="5">
    <source>
        <dbReference type="SAM" id="MobiDB-lite"/>
    </source>
</evidence>
<feature type="region of interest" description="Disordered" evidence="5">
    <location>
        <begin position="105"/>
        <end position="129"/>
    </location>
</feature>
<comment type="caution">
    <text evidence="6">The sequence shown here is derived from an EMBL/GenBank/DDBJ whole genome shotgun (WGS) entry which is preliminary data.</text>
</comment>
<evidence type="ECO:0000256" key="4">
    <source>
        <dbReference type="ARBA" id="ARBA00023136"/>
    </source>
</evidence>
<evidence type="ECO:0000313" key="6">
    <source>
        <dbReference type="EMBL" id="KAK7065420.1"/>
    </source>
</evidence>
<accession>A0AAN8WSB3</accession>
<keyword evidence="2" id="KW-0812">Transmembrane</keyword>
<evidence type="ECO:0000313" key="7">
    <source>
        <dbReference type="Proteomes" id="UP001381693"/>
    </source>
</evidence>
<dbReference type="PANTHER" id="PTHR11040">
    <property type="entry name" value="ZINC/IRON TRANSPORTER"/>
    <property type="match status" value="1"/>
</dbReference>
<dbReference type="Proteomes" id="UP001381693">
    <property type="component" value="Unassembled WGS sequence"/>
</dbReference>
<dbReference type="EMBL" id="JAXCGZ010020790">
    <property type="protein sequence ID" value="KAK7065420.1"/>
    <property type="molecule type" value="Genomic_DNA"/>
</dbReference>
<feature type="compositionally biased region" description="Polar residues" evidence="5">
    <location>
        <begin position="16"/>
        <end position="28"/>
    </location>
</feature>
<name>A0AAN8WSB3_HALRR</name>
<evidence type="ECO:0000256" key="1">
    <source>
        <dbReference type="ARBA" id="ARBA00004141"/>
    </source>
</evidence>
<dbReference type="Pfam" id="PF02535">
    <property type="entry name" value="Zip"/>
    <property type="match status" value="1"/>
</dbReference>
<dbReference type="PANTHER" id="PTHR11040:SF140">
    <property type="entry name" value="ZRT (ZRT), IRT- (IRT-) LIKE PROTEIN TRANSPORTER"/>
    <property type="match status" value="1"/>
</dbReference>
<sequence length="275" mass="30598">MEAPPTSTPNHEEILNSISPEQSSSCQTFLWKGTLLRRSRPPPPPPTPFTCGSNNQPQNNSHFFNLKCFTYKQHYPSTNPLRSFRSHCSVTLEKLTQPPEAEALLGEPEDRRRTLQQQHSLSGISDQPDLTASIRSDTGSLRSFGQGYGAASNNCDPDDGHHHSHIFDHSIHQDIASHSSLRSILLLFALSLHSIFEGMAVGLQDTINDVVALFMVVIFHKGIIAFSLGLNMVQSKLSLSQLAQLLSSPEPHGDKKMRVVLSLMWFLSFLQDQCE</sequence>
<evidence type="ECO:0000256" key="3">
    <source>
        <dbReference type="ARBA" id="ARBA00022989"/>
    </source>
</evidence>
<reference evidence="6 7" key="1">
    <citation type="submission" date="2023-11" db="EMBL/GenBank/DDBJ databases">
        <title>Halocaridina rubra genome assembly.</title>
        <authorList>
            <person name="Smith C."/>
        </authorList>
    </citation>
    <scope>NUCLEOTIDE SEQUENCE [LARGE SCALE GENOMIC DNA]</scope>
    <source>
        <strain evidence="6">EP-1</strain>
        <tissue evidence="6">Whole</tissue>
    </source>
</reference>